<keyword evidence="4" id="KW-0732">Signal</keyword>
<feature type="binding site" evidence="3">
    <location>
        <position position="145"/>
    </location>
    <ligand>
        <name>a divalent metal cation</name>
        <dbReference type="ChEBI" id="CHEBI:60240"/>
    </ligand>
</feature>
<evidence type="ECO:0000313" key="5">
    <source>
        <dbReference type="EMBL" id="GAK74847.1"/>
    </source>
</evidence>
<keyword evidence="2 3" id="KW-0479">Metal-binding</keyword>
<proteinExistence type="inferred from homology"/>
<protein>
    <recommendedName>
        <fullName evidence="9">DinB family protein</fullName>
    </recommendedName>
</protein>
<feature type="chain" id="PRO_5010404514" description="DinB family protein" evidence="4">
    <location>
        <begin position="19"/>
        <end position="170"/>
    </location>
</feature>
<feature type="binding site" evidence="3">
    <location>
        <position position="67"/>
    </location>
    <ligand>
        <name>a divalent metal cation</name>
        <dbReference type="ChEBI" id="CHEBI:60240"/>
    </ligand>
</feature>
<feature type="binding site" evidence="3">
    <location>
        <position position="149"/>
    </location>
    <ligand>
        <name>a divalent metal cation</name>
        <dbReference type="ChEBI" id="CHEBI:60240"/>
    </ligand>
</feature>
<evidence type="ECO:0000313" key="6">
    <source>
        <dbReference type="EMBL" id="GAK98721.1"/>
    </source>
</evidence>
<sequence length="170" mass="19585">MKKAILLLTILLGITSKAQQTNVKGAFLEKWNNSKEYLVAIAKAMPEDKYDFKPTKRQMSFKTQLIHIEGNMKWLGTTYFNLETVGEPEDLSNLSKEDLIIALQSRFDDIYNAVKAMDAGKFEEVVEFYAGPKSRLQILNLLQDHVTHHRGQLIVYLNMCQIDLPRYTGW</sequence>
<dbReference type="Pfam" id="PF05163">
    <property type="entry name" value="DinB"/>
    <property type="match status" value="1"/>
</dbReference>
<evidence type="ECO:0000256" key="1">
    <source>
        <dbReference type="ARBA" id="ARBA00008635"/>
    </source>
</evidence>
<dbReference type="EMBL" id="BBMM01000001">
    <property type="protein sequence ID" value="GAK98721.1"/>
    <property type="molecule type" value="Genomic_DNA"/>
</dbReference>
<organism evidence="5 7">
    <name type="scientific">Nonlabens ulvanivorans</name>
    <name type="common">Persicivirga ulvanivorans</name>
    <dbReference type="NCBI Taxonomy" id="906888"/>
    <lineage>
        <taxon>Bacteria</taxon>
        <taxon>Pseudomonadati</taxon>
        <taxon>Bacteroidota</taxon>
        <taxon>Flavobacteriia</taxon>
        <taxon>Flavobacteriales</taxon>
        <taxon>Flavobacteriaceae</taxon>
        <taxon>Nonlabens</taxon>
    </lineage>
</organism>
<dbReference type="EMBL" id="BBLG01000001">
    <property type="protein sequence ID" value="GAK74847.1"/>
    <property type="molecule type" value="Genomic_DNA"/>
</dbReference>
<feature type="signal peptide" evidence="4">
    <location>
        <begin position="1"/>
        <end position="18"/>
    </location>
</feature>
<dbReference type="InterPro" id="IPR034660">
    <property type="entry name" value="DinB/YfiT-like"/>
</dbReference>
<evidence type="ECO:0000256" key="3">
    <source>
        <dbReference type="PIRSR" id="PIRSR607837-1"/>
    </source>
</evidence>
<reference evidence="7 8" key="1">
    <citation type="journal article" date="2014" name="Genome Announc.">
        <title>Draft Genome Sequences of Marine Flavobacterium Nonlabens Strains NR17, NR24, NR27, NR32, NR33, and Ara13.</title>
        <authorList>
            <person name="Nakanishi M."/>
            <person name="Meirelles P."/>
            <person name="Suzuki R."/>
            <person name="Takatani N."/>
            <person name="Mino S."/>
            <person name="Suda W."/>
            <person name="Oshima K."/>
            <person name="Hattori M."/>
            <person name="Ohkuma M."/>
            <person name="Hosokawa M."/>
            <person name="Miyashita K."/>
            <person name="Thompson F.L."/>
            <person name="Niwa A."/>
            <person name="Sawabe T."/>
            <person name="Sawabe T."/>
        </authorList>
    </citation>
    <scope>NUCLEOTIDE SEQUENCE [LARGE SCALE GENOMIC DNA]</scope>
    <source>
        <strain evidence="5">JCM 19296</strain>
        <strain evidence="6">JCM 19314</strain>
        <strain evidence="7">JCM19296</strain>
        <strain evidence="8">JCM19314</strain>
    </source>
</reference>
<dbReference type="InterPro" id="IPR007837">
    <property type="entry name" value="DinB"/>
</dbReference>
<evidence type="ECO:0000313" key="8">
    <source>
        <dbReference type="Proteomes" id="UP000029226"/>
    </source>
</evidence>
<evidence type="ECO:0000313" key="7">
    <source>
        <dbReference type="Proteomes" id="UP000028980"/>
    </source>
</evidence>
<comment type="caution">
    <text evidence="5">The sequence shown here is derived from an EMBL/GenBank/DDBJ whole genome shotgun (WGS) entry which is preliminary data.</text>
</comment>
<dbReference type="Gene3D" id="1.20.120.450">
    <property type="entry name" value="dinb family like domain"/>
    <property type="match status" value="1"/>
</dbReference>
<comment type="similarity">
    <text evidence="1">Belongs to the DinB family.</text>
</comment>
<evidence type="ECO:0000256" key="2">
    <source>
        <dbReference type="ARBA" id="ARBA00022723"/>
    </source>
</evidence>
<dbReference type="AlphaFoldDB" id="A0A081D7F1"/>
<gene>
    <name evidence="5" type="ORF">JCM19296_425</name>
    <name evidence="6" type="ORF">JCM19314_2752</name>
</gene>
<name>A0A081D7F1_NONUL</name>
<dbReference type="Proteomes" id="UP000029226">
    <property type="component" value="Unassembled WGS sequence"/>
</dbReference>
<accession>A0A081D7F1</accession>
<dbReference type="GO" id="GO:0046872">
    <property type="term" value="F:metal ion binding"/>
    <property type="evidence" value="ECO:0007669"/>
    <property type="project" value="UniProtKB-KW"/>
</dbReference>
<evidence type="ECO:0008006" key="9">
    <source>
        <dbReference type="Google" id="ProtNLM"/>
    </source>
</evidence>
<dbReference type="Proteomes" id="UP000028980">
    <property type="component" value="Unassembled WGS sequence"/>
</dbReference>
<dbReference type="SUPFAM" id="SSF109854">
    <property type="entry name" value="DinB/YfiT-like putative metalloenzymes"/>
    <property type="match status" value="1"/>
</dbReference>
<evidence type="ECO:0000256" key="4">
    <source>
        <dbReference type="SAM" id="SignalP"/>
    </source>
</evidence>